<comment type="function">
    <text evidence="5">Sigma factors are initiation factors that promote the attachment of RNA polymerase to specific initiation sites and are then released.</text>
</comment>
<feature type="domain" description="RNA polymerase sigma-70" evidence="8">
    <location>
        <begin position="219"/>
        <end position="245"/>
    </location>
</feature>
<dbReference type="PIRSF" id="PIRSF000770">
    <property type="entry name" value="RNA_pol_sigma-SigE/K"/>
    <property type="match status" value="1"/>
</dbReference>
<evidence type="ECO:0000259" key="8">
    <source>
        <dbReference type="PROSITE" id="PS00716"/>
    </source>
</evidence>
<keyword evidence="2 5" id="KW-0731">Sigma factor</keyword>
<comment type="similarity">
    <text evidence="5">Belongs to the sigma-70 factor family.</text>
</comment>
<protein>
    <recommendedName>
        <fullName evidence="5">RNA polymerase sigma factor</fullName>
    </recommendedName>
</protein>
<evidence type="ECO:0000256" key="3">
    <source>
        <dbReference type="ARBA" id="ARBA00023125"/>
    </source>
</evidence>
<gene>
    <name evidence="9" type="ORF">AXF15_11035</name>
</gene>
<keyword evidence="10" id="KW-1185">Reference proteome</keyword>
<dbReference type="GO" id="GO:0003899">
    <property type="term" value="F:DNA-directed RNA polymerase activity"/>
    <property type="evidence" value="ECO:0007669"/>
    <property type="project" value="InterPro"/>
</dbReference>
<evidence type="ECO:0000256" key="6">
    <source>
        <dbReference type="SAM" id="MobiDB-lite"/>
    </source>
</evidence>
<dbReference type="EMBL" id="CP014230">
    <property type="protein sequence ID" value="AMD93581.1"/>
    <property type="molecule type" value="Genomic_DNA"/>
</dbReference>
<evidence type="ECO:0000259" key="7">
    <source>
        <dbReference type="PROSITE" id="PS00715"/>
    </source>
</evidence>
<feature type="domain" description="RNA polymerase sigma-70" evidence="7">
    <location>
        <begin position="60"/>
        <end position="73"/>
    </location>
</feature>
<dbReference type="SUPFAM" id="SSF88659">
    <property type="entry name" value="Sigma3 and sigma4 domains of RNA polymerase sigma factors"/>
    <property type="match status" value="2"/>
</dbReference>
<dbReference type="InterPro" id="IPR007630">
    <property type="entry name" value="RNA_pol_sigma70_r4"/>
</dbReference>
<sequence length="257" mass="28717">MGTSSSSGRSSSLRNNPPEAPYAGLDSSRKEEIARTFAPRIKAVALGLKAKLPGHVELSDLMSAGALGLMEAMGKFRSGPGVRFETFADSRIRGAMLDELRRMDWFSRGLRQKVKKLEQTIREFEQANGQTPSRSELEEITGQNRHDLENTLEALNSQLVLSLEAVQEQGLEPGENQPRNDPATTVLVHDIIDKLAHLIDRLNERERLVLSLYYTEELNMKEVAAALDITEGRVSQLHSQALAKLRKMFRQQHGETI</sequence>
<name>A0A0X8JRM4_9BACT</name>
<evidence type="ECO:0000256" key="4">
    <source>
        <dbReference type="ARBA" id="ARBA00023163"/>
    </source>
</evidence>
<keyword evidence="1 5" id="KW-0805">Transcription regulation</keyword>
<feature type="compositionally biased region" description="Low complexity" evidence="6">
    <location>
        <begin position="1"/>
        <end position="12"/>
    </location>
</feature>
<dbReference type="InterPro" id="IPR013324">
    <property type="entry name" value="RNA_pol_sigma_r3/r4-like"/>
</dbReference>
<dbReference type="PROSITE" id="PS00715">
    <property type="entry name" value="SIGMA70_1"/>
    <property type="match status" value="1"/>
</dbReference>
<dbReference type="GO" id="GO:0016987">
    <property type="term" value="F:sigma factor activity"/>
    <property type="evidence" value="ECO:0007669"/>
    <property type="project" value="UniProtKB-KW"/>
</dbReference>
<dbReference type="OrthoDB" id="9799825at2"/>
<dbReference type="NCBIfam" id="NF005413">
    <property type="entry name" value="PRK06986.1"/>
    <property type="match status" value="1"/>
</dbReference>
<dbReference type="InterPro" id="IPR014284">
    <property type="entry name" value="RNA_pol_sigma-70_dom"/>
</dbReference>
<dbReference type="InterPro" id="IPR000943">
    <property type="entry name" value="RNA_pol_sigma70"/>
</dbReference>
<dbReference type="InterPro" id="IPR012845">
    <property type="entry name" value="RNA_pol_sigma_FliA_WhiG"/>
</dbReference>
<feature type="region of interest" description="Disordered" evidence="6">
    <location>
        <begin position="1"/>
        <end position="28"/>
    </location>
</feature>
<evidence type="ECO:0000256" key="1">
    <source>
        <dbReference type="ARBA" id="ARBA00023015"/>
    </source>
</evidence>
<dbReference type="AlphaFoldDB" id="A0A0X8JRM4"/>
<dbReference type="InterPro" id="IPR007627">
    <property type="entry name" value="RNA_pol_sigma70_r2"/>
</dbReference>
<dbReference type="PRINTS" id="PR00046">
    <property type="entry name" value="SIGMA70FCT"/>
</dbReference>
<dbReference type="Pfam" id="PF04545">
    <property type="entry name" value="Sigma70_r4"/>
    <property type="match status" value="1"/>
</dbReference>
<dbReference type="GO" id="GO:0003677">
    <property type="term" value="F:DNA binding"/>
    <property type="evidence" value="ECO:0007669"/>
    <property type="project" value="UniProtKB-KW"/>
</dbReference>
<dbReference type="KEGG" id="doa:AXF15_11035"/>
<dbReference type="SUPFAM" id="SSF88946">
    <property type="entry name" value="Sigma2 domain of RNA polymerase sigma factors"/>
    <property type="match status" value="1"/>
</dbReference>
<keyword evidence="4 5" id="KW-0804">Transcription</keyword>
<dbReference type="InterPro" id="IPR013325">
    <property type="entry name" value="RNA_pol_sigma_r2"/>
</dbReference>
<evidence type="ECO:0000313" key="10">
    <source>
        <dbReference type="Proteomes" id="UP000063964"/>
    </source>
</evidence>
<dbReference type="PROSITE" id="PS00716">
    <property type="entry name" value="SIGMA70_2"/>
    <property type="match status" value="1"/>
</dbReference>
<dbReference type="PANTHER" id="PTHR30385:SF7">
    <property type="entry name" value="RNA POLYMERASE SIGMA FACTOR FLIA"/>
    <property type="match status" value="1"/>
</dbReference>
<dbReference type="NCBIfam" id="TIGR02937">
    <property type="entry name" value="sigma70-ECF"/>
    <property type="match status" value="1"/>
</dbReference>
<dbReference type="CDD" id="cd06171">
    <property type="entry name" value="Sigma70_r4"/>
    <property type="match status" value="1"/>
</dbReference>
<accession>A0A0X8JRM4</accession>
<proteinExistence type="inferred from homology"/>
<evidence type="ECO:0000256" key="5">
    <source>
        <dbReference type="RuleBase" id="RU362124"/>
    </source>
</evidence>
<organism evidence="9 10">
    <name type="scientific">Desulfomicrobium orale DSM 12838</name>
    <dbReference type="NCBI Taxonomy" id="888061"/>
    <lineage>
        <taxon>Bacteria</taxon>
        <taxon>Pseudomonadati</taxon>
        <taxon>Thermodesulfobacteriota</taxon>
        <taxon>Desulfovibrionia</taxon>
        <taxon>Desulfovibrionales</taxon>
        <taxon>Desulfomicrobiaceae</taxon>
        <taxon>Desulfomicrobium</taxon>
    </lineage>
</organism>
<dbReference type="Gene3D" id="1.10.1740.10">
    <property type="match status" value="1"/>
</dbReference>
<dbReference type="GO" id="GO:0006352">
    <property type="term" value="P:DNA-templated transcription initiation"/>
    <property type="evidence" value="ECO:0007669"/>
    <property type="project" value="InterPro"/>
</dbReference>
<dbReference type="Proteomes" id="UP000063964">
    <property type="component" value="Chromosome"/>
</dbReference>
<evidence type="ECO:0000313" key="9">
    <source>
        <dbReference type="EMBL" id="AMD93581.1"/>
    </source>
</evidence>
<dbReference type="Pfam" id="PF04542">
    <property type="entry name" value="Sigma70_r2"/>
    <property type="match status" value="1"/>
</dbReference>
<dbReference type="PANTHER" id="PTHR30385">
    <property type="entry name" value="SIGMA FACTOR F FLAGELLAR"/>
    <property type="match status" value="1"/>
</dbReference>
<dbReference type="RefSeq" id="WP_066607386.1">
    <property type="nucleotide sequence ID" value="NZ_CP014230.1"/>
</dbReference>
<dbReference type="Gene3D" id="1.20.140.160">
    <property type="match status" value="1"/>
</dbReference>
<dbReference type="STRING" id="888061.AXF15_11035"/>
<reference evidence="10" key="1">
    <citation type="submission" date="2016-02" db="EMBL/GenBank/DDBJ databases">
        <authorList>
            <person name="Holder M.E."/>
            <person name="Ajami N.J."/>
            <person name="Petrosino J.F."/>
        </authorList>
    </citation>
    <scope>NUCLEOTIDE SEQUENCE [LARGE SCALE GENOMIC DNA]</scope>
    <source>
        <strain evidence="10">DSM 12838</strain>
    </source>
</reference>
<dbReference type="NCBIfam" id="TIGR02479">
    <property type="entry name" value="FliA_WhiG"/>
    <property type="match status" value="1"/>
</dbReference>
<keyword evidence="3 5" id="KW-0238">DNA-binding</keyword>
<evidence type="ECO:0000256" key="2">
    <source>
        <dbReference type="ARBA" id="ARBA00023082"/>
    </source>
</evidence>